<dbReference type="Proteomes" id="UP000742786">
    <property type="component" value="Unassembled WGS sequence"/>
</dbReference>
<gene>
    <name evidence="6" type="ORF">GTOL_13035</name>
</gene>
<dbReference type="RefSeq" id="WP_220636925.1">
    <property type="nucleotide sequence ID" value="NZ_CAJQUM010000001.1"/>
</dbReference>
<protein>
    <submittedName>
        <fullName evidence="6">Pyruvate formate-lyase</fullName>
        <ecNumber evidence="6">2.3.1.54</ecNumber>
    </submittedName>
</protein>
<evidence type="ECO:0000313" key="7">
    <source>
        <dbReference type="Proteomes" id="UP000742786"/>
    </source>
</evidence>
<dbReference type="InterPro" id="IPR004184">
    <property type="entry name" value="PFL_dom"/>
</dbReference>
<evidence type="ECO:0000256" key="2">
    <source>
        <dbReference type="ARBA" id="ARBA00023239"/>
    </source>
</evidence>
<keyword evidence="2" id="KW-0456">Lyase</keyword>
<evidence type="ECO:0000256" key="1">
    <source>
        <dbReference type="ARBA" id="ARBA00022818"/>
    </source>
</evidence>
<evidence type="ECO:0000256" key="3">
    <source>
        <dbReference type="PROSITE-ProRule" id="PRU00493"/>
    </source>
</evidence>
<dbReference type="InterPro" id="IPR051215">
    <property type="entry name" value="GRE"/>
</dbReference>
<dbReference type="AlphaFoldDB" id="A0A916J8J5"/>
<dbReference type="Pfam" id="PF02901">
    <property type="entry name" value="PFL-like"/>
    <property type="match status" value="1"/>
</dbReference>
<keyword evidence="6" id="KW-0012">Acyltransferase</keyword>
<dbReference type="Pfam" id="PF01228">
    <property type="entry name" value="Gly_radical"/>
    <property type="match status" value="1"/>
</dbReference>
<dbReference type="PANTHER" id="PTHR43641:SF2">
    <property type="entry name" value="DEHYDRATASE YBIW-RELATED"/>
    <property type="match status" value="1"/>
</dbReference>
<dbReference type="EMBL" id="CAJQUM010000001">
    <property type="protein sequence ID" value="CAG4885152.1"/>
    <property type="molecule type" value="Genomic_DNA"/>
</dbReference>
<keyword evidence="6" id="KW-0808">Transferase</keyword>
<organism evidence="6 7">
    <name type="scientific">Georgfuchsia toluolica</name>
    <dbReference type="NCBI Taxonomy" id="424218"/>
    <lineage>
        <taxon>Bacteria</taxon>
        <taxon>Pseudomonadati</taxon>
        <taxon>Pseudomonadota</taxon>
        <taxon>Betaproteobacteria</taxon>
        <taxon>Nitrosomonadales</taxon>
        <taxon>Sterolibacteriaceae</taxon>
        <taxon>Georgfuchsia</taxon>
    </lineage>
</organism>
<feature type="modified residue" description="Glycine radical" evidence="3">
    <location>
        <position position="824"/>
    </location>
</feature>
<dbReference type="GO" id="GO:0005829">
    <property type="term" value="C:cytosol"/>
    <property type="evidence" value="ECO:0007669"/>
    <property type="project" value="TreeGrafter"/>
</dbReference>
<keyword evidence="7" id="KW-1185">Reference proteome</keyword>
<dbReference type="PANTHER" id="PTHR43641">
    <property type="entry name" value="FORMATE ACETYLTRANSFERASE 3-RELATED"/>
    <property type="match status" value="1"/>
</dbReference>
<sequence length="850" mass="94192">MLSQENVISAQRQKMKIPEKAYTTAQEQRIARKAIVNDEPKIAESRLERMLHGFLDVPPRVSVDRARLFTESFKQTEGMMIDVRAAKALANITGKIDIAIGADELIVGHCAGGSPGRRYGLLYPEIQASWFKSIRELPSRNAGAFSVTDEDVRVIEEEILPYWNGKTLWEAYSNLLPENVAHTFFMPNSTSTRGVIDDMSTIKAMADWIPDYTKVIKKGYNGIKREAEERLAAMDPFDPKNTFDKRAFLQAVVICCDAMITFGKRYAELATNMARKENNPQRKSELLEIAQVCAWVPGNPARTFREALQSLWFTRCGICFEQEGAGIGNGRIDQYLYPYYEADIKAGRITKESAMELLQCVWLNMAQYKRLRIGGTVGSFEGYPHFEQTTVGGQTRDGRDATNELSYLVLQSKIDWPLDTPDLMVRIHSRTPQAFLMKACECVKQGTGFPKFENDEEIVPNIIAKSGVTREEALDYAGSGCVEARLPNLDIFSGLEALTNLPTAVVMALKDGKIKLAREQQEERLGVRTGIASEFANFNDVMHAFRMQAQHLIKLLLTKQSILETVKQQQRPMASPLISSLNDLLMDQCVDIHSNRVKGGIRAGGKLNFVGFGTAVDSLIAIKKLVYDDKTVAIDELVAAIDTNFEGKEALRQMCLNAPKYGNNDSYADSIAHDVEGLLLSIINGYTDTFGLRHDVVFVPVSSNVSLGSALGATPDGRKAKDPVSNGMGPSQGCDVNGPTAVLLSAAAARNTLGEGQGAKLLNVRLSPQAVAGEEGTRTLAAFIRTWCDLKLWHIQFNVINTETLIEAQKNPEKYRDLLVRVSGYSAYFVDLSPGLQNEIIGRTEHHYAC</sequence>
<dbReference type="GO" id="GO:0016829">
    <property type="term" value="F:lyase activity"/>
    <property type="evidence" value="ECO:0007669"/>
    <property type="project" value="UniProtKB-KW"/>
</dbReference>
<evidence type="ECO:0000259" key="4">
    <source>
        <dbReference type="PROSITE" id="PS51149"/>
    </source>
</evidence>
<dbReference type="SUPFAM" id="SSF51998">
    <property type="entry name" value="PFL-like glycyl radical enzymes"/>
    <property type="match status" value="1"/>
</dbReference>
<dbReference type="EC" id="2.3.1.54" evidence="6"/>
<comment type="caution">
    <text evidence="6">The sequence shown here is derived from an EMBL/GenBank/DDBJ whole genome shotgun (WGS) entry which is preliminary data.</text>
</comment>
<reference evidence="6" key="1">
    <citation type="submission" date="2021-04" db="EMBL/GenBank/DDBJ databases">
        <authorList>
            <person name="Hornung B."/>
        </authorList>
    </citation>
    <scope>NUCLEOTIDE SEQUENCE</scope>
    <source>
        <strain evidence="6">G5G6</strain>
    </source>
</reference>
<name>A0A916J8J5_9PROT</name>
<dbReference type="Gene3D" id="3.20.70.20">
    <property type="match status" value="1"/>
</dbReference>
<keyword evidence="6" id="KW-0670">Pyruvate</keyword>
<dbReference type="GO" id="GO:0008861">
    <property type="term" value="F:formate C-acetyltransferase activity"/>
    <property type="evidence" value="ECO:0007669"/>
    <property type="project" value="UniProtKB-EC"/>
</dbReference>
<feature type="domain" description="PFL" evidence="5">
    <location>
        <begin position="45"/>
        <end position="719"/>
    </location>
</feature>
<accession>A0A916J8J5</accession>
<feature type="domain" description="Glycine radical" evidence="4">
    <location>
        <begin position="726"/>
        <end position="849"/>
    </location>
</feature>
<dbReference type="InterPro" id="IPR001150">
    <property type="entry name" value="Gly_radical"/>
</dbReference>
<keyword evidence="1 3" id="KW-0556">Organic radical</keyword>
<dbReference type="PROSITE" id="PS51554">
    <property type="entry name" value="PFL"/>
    <property type="match status" value="1"/>
</dbReference>
<evidence type="ECO:0000313" key="6">
    <source>
        <dbReference type="EMBL" id="CAG4885152.1"/>
    </source>
</evidence>
<dbReference type="PROSITE" id="PS51149">
    <property type="entry name" value="GLY_RADICAL_2"/>
    <property type="match status" value="1"/>
</dbReference>
<evidence type="ECO:0000259" key="5">
    <source>
        <dbReference type="PROSITE" id="PS51554"/>
    </source>
</evidence>
<proteinExistence type="predicted"/>